<evidence type="ECO:0000313" key="17">
    <source>
        <dbReference type="RefSeq" id="XP_006821434.1"/>
    </source>
</evidence>
<keyword evidence="9 14" id="KW-0779">Telomere</keyword>
<evidence type="ECO:0000256" key="11">
    <source>
        <dbReference type="ARBA" id="ARBA00023242"/>
    </source>
</evidence>
<comment type="function">
    <text evidence="14">Telomerase is a ribonucleoprotein enzyme essential for the replication of chromosome termini in most eukaryotes. It elongates telomeres. It is a reverse transcriptase that adds simple sequence repeats to chromosome ends by copying a template sequence within the RNA component of the enzyme.</text>
</comment>
<keyword evidence="16" id="KW-1185">Reference proteome</keyword>
<keyword evidence="10 14" id="KW-0695">RNA-directed DNA polymerase</keyword>
<dbReference type="InterPro" id="IPR000477">
    <property type="entry name" value="RT_dom"/>
</dbReference>
<dbReference type="GeneID" id="102801535"/>
<sequence length="254" mass="30041">MFYITESSVYRNHVFFYRKMVWKDLKRLGMKDYVERGVLRKLPNDIGEEKSLKFGFYNLRFLPKKSSVRPIITKSVIPQVKTKNFNLKAALETLKYVTKKSPELVGSAVFGMHDVYDIWKKFVNNARQKNYSELYFVKLDIEKCYDTMIQYRLMCILVDILNQEKDKTFIMRHYVICGTNQGRLFKNHKWNVTSTSDHQPDMVKFIQDMEPSTALSNKIIIEVVSLESLFDETSKLLPHFQTQSLTHPLNYHQP</sequence>
<evidence type="ECO:0000256" key="8">
    <source>
        <dbReference type="ARBA" id="ARBA00022842"/>
    </source>
</evidence>
<evidence type="ECO:0000256" key="14">
    <source>
        <dbReference type="RuleBase" id="RU365061"/>
    </source>
</evidence>
<keyword evidence="5 14" id="KW-0808">Transferase</keyword>
<accession>A0ABM0MN43</accession>
<dbReference type="PRINTS" id="PR01365">
    <property type="entry name" value="TELOMERASERT"/>
</dbReference>
<evidence type="ECO:0000256" key="5">
    <source>
        <dbReference type="ARBA" id="ARBA00022679"/>
    </source>
</evidence>
<keyword evidence="4 14" id="KW-0158">Chromosome</keyword>
<dbReference type="PANTHER" id="PTHR12066:SF0">
    <property type="entry name" value="TELOMERASE REVERSE TRANSCRIPTASE"/>
    <property type="match status" value="1"/>
</dbReference>
<evidence type="ECO:0000256" key="4">
    <source>
        <dbReference type="ARBA" id="ARBA00022454"/>
    </source>
</evidence>
<dbReference type="Gene3D" id="1.10.132.70">
    <property type="match status" value="1"/>
</dbReference>
<evidence type="ECO:0000256" key="1">
    <source>
        <dbReference type="ARBA" id="ARBA00008001"/>
    </source>
</evidence>
<evidence type="ECO:0000256" key="2">
    <source>
        <dbReference type="ARBA" id="ARBA00012493"/>
    </source>
</evidence>
<keyword evidence="11 14" id="KW-0539">Nucleus</keyword>
<dbReference type="RefSeq" id="XP_006821434.1">
    <property type="nucleotide sequence ID" value="XM_006821371.1"/>
</dbReference>
<dbReference type="InterPro" id="IPR021891">
    <property type="entry name" value="Telomerase_RBD"/>
</dbReference>
<dbReference type="EC" id="2.7.7.49" evidence="2 14"/>
<comment type="similarity">
    <text evidence="1 14">Belongs to the reverse transcriptase family. Telomerase subfamily.</text>
</comment>
<organism evidence="16 17">
    <name type="scientific">Saccoglossus kowalevskii</name>
    <name type="common">Acorn worm</name>
    <dbReference type="NCBI Taxonomy" id="10224"/>
    <lineage>
        <taxon>Eukaryota</taxon>
        <taxon>Metazoa</taxon>
        <taxon>Hemichordata</taxon>
        <taxon>Enteropneusta</taxon>
        <taxon>Harrimaniidae</taxon>
        <taxon>Saccoglossus</taxon>
    </lineage>
</organism>
<evidence type="ECO:0000256" key="10">
    <source>
        <dbReference type="ARBA" id="ARBA00022918"/>
    </source>
</evidence>
<dbReference type="PROSITE" id="PS50878">
    <property type="entry name" value="RT_POL"/>
    <property type="match status" value="1"/>
</dbReference>
<evidence type="ECO:0000256" key="9">
    <source>
        <dbReference type="ARBA" id="ARBA00022895"/>
    </source>
</evidence>
<feature type="domain" description="Reverse transcriptase" evidence="15">
    <location>
        <begin position="43"/>
        <end position="254"/>
    </location>
</feature>
<dbReference type="PANTHER" id="PTHR12066">
    <property type="entry name" value="TELOMERASE REVERSE TRANSCRIPTASE"/>
    <property type="match status" value="1"/>
</dbReference>
<dbReference type="InterPro" id="IPR003545">
    <property type="entry name" value="Telomerase_RT"/>
</dbReference>
<evidence type="ECO:0000256" key="13">
    <source>
        <dbReference type="ARBA" id="ARBA00048173"/>
    </source>
</evidence>
<evidence type="ECO:0000259" key="15">
    <source>
        <dbReference type="PROSITE" id="PS50878"/>
    </source>
</evidence>
<comment type="catalytic activity">
    <reaction evidence="13 14">
        <text>DNA(n) + a 2'-deoxyribonucleoside 5'-triphosphate = DNA(n+1) + diphosphate</text>
        <dbReference type="Rhea" id="RHEA:22508"/>
        <dbReference type="Rhea" id="RHEA-COMP:17339"/>
        <dbReference type="Rhea" id="RHEA-COMP:17340"/>
        <dbReference type="ChEBI" id="CHEBI:33019"/>
        <dbReference type="ChEBI" id="CHEBI:61560"/>
        <dbReference type="ChEBI" id="CHEBI:173112"/>
        <dbReference type="EC" id="2.7.7.49"/>
    </reaction>
</comment>
<keyword evidence="6 14" id="KW-0548">Nucleotidyltransferase</keyword>
<keyword evidence="8 14" id="KW-0460">Magnesium</keyword>
<protein>
    <recommendedName>
        <fullName evidence="3 14">Telomerase reverse transcriptase</fullName>
        <ecNumber evidence="2 14">2.7.7.49</ecNumber>
    </recommendedName>
    <alternativeName>
        <fullName evidence="12 14">Telomerase catalytic subunit</fullName>
    </alternativeName>
</protein>
<dbReference type="Proteomes" id="UP000694865">
    <property type="component" value="Unplaced"/>
</dbReference>
<reference evidence="17" key="1">
    <citation type="submission" date="2025-08" db="UniProtKB">
        <authorList>
            <consortium name="RefSeq"/>
        </authorList>
    </citation>
    <scope>IDENTIFICATION</scope>
    <source>
        <tissue evidence="17">Testes</tissue>
    </source>
</reference>
<evidence type="ECO:0000256" key="7">
    <source>
        <dbReference type="ARBA" id="ARBA00022723"/>
    </source>
</evidence>
<proteinExistence type="inferred from homology"/>
<keyword evidence="7 14" id="KW-0479">Metal-binding</keyword>
<evidence type="ECO:0000313" key="16">
    <source>
        <dbReference type="Proteomes" id="UP000694865"/>
    </source>
</evidence>
<evidence type="ECO:0000256" key="6">
    <source>
        <dbReference type="ARBA" id="ARBA00022695"/>
    </source>
</evidence>
<evidence type="ECO:0000256" key="3">
    <source>
        <dbReference type="ARBA" id="ARBA00016182"/>
    </source>
</evidence>
<comment type="subcellular location">
    <subcellularLocation>
        <location evidence="14">Nucleus</location>
    </subcellularLocation>
    <subcellularLocation>
        <location evidence="14">Chromosome</location>
        <location evidence="14">Telomere</location>
    </subcellularLocation>
</comment>
<dbReference type="Pfam" id="PF12009">
    <property type="entry name" value="Telomerase_RBD"/>
    <property type="match status" value="1"/>
</dbReference>
<evidence type="ECO:0000256" key="12">
    <source>
        <dbReference type="ARBA" id="ARBA00032044"/>
    </source>
</evidence>
<name>A0ABM0MN43_SACKO</name>
<gene>
    <name evidence="17" type="primary">LOC102801535</name>
</gene>